<accession>A0A833WYZ3</accession>
<evidence type="ECO:0000313" key="2">
    <source>
        <dbReference type="EMBL" id="KAF5449696.1"/>
    </source>
</evidence>
<gene>
    <name evidence="2" type="ORF">F2P56_030114</name>
</gene>
<reference evidence="2" key="1">
    <citation type="submission" date="2015-10" db="EMBL/GenBank/DDBJ databases">
        <authorList>
            <person name="Martinez-Garcia P.J."/>
            <person name="Crepeau M.W."/>
            <person name="Puiu D."/>
            <person name="Gonzalez-Ibeas D."/>
            <person name="Whalen J."/>
            <person name="Stevens K."/>
            <person name="Paul R."/>
            <person name="Butterfield T."/>
            <person name="Britton M."/>
            <person name="Reagan R."/>
            <person name="Chakraborty S."/>
            <person name="Walawage S.L."/>
            <person name="Vasquez-Gross H.A."/>
            <person name="Cardeno C."/>
            <person name="Famula R."/>
            <person name="Pratt K."/>
            <person name="Kuruganti S."/>
            <person name="Aradhya M.K."/>
            <person name="Leslie C.A."/>
            <person name="Dandekar A.M."/>
            <person name="Salzberg S.L."/>
            <person name="Wegrzyn J.L."/>
            <person name="Langley C.H."/>
            <person name="Neale D.B."/>
        </authorList>
    </citation>
    <scope>NUCLEOTIDE SEQUENCE</scope>
    <source>
        <tissue evidence="2">Leaves</tissue>
    </source>
</reference>
<dbReference type="AlphaFoldDB" id="A0A833WYZ3"/>
<reference evidence="2" key="2">
    <citation type="submission" date="2020-03" db="EMBL/GenBank/DDBJ databases">
        <title>Walnut 2.0.</title>
        <authorList>
            <person name="Marrano A."/>
            <person name="Britton M."/>
            <person name="Zimin A.V."/>
            <person name="Zaini P.A."/>
            <person name="Workman R."/>
            <person name="Puiu D."/>
            <person name="Bianco L."/>
            <person name="Allen B.J."/>
            <person name="Troggio M."/>
            <person name="Leslie C.A."/>
            <person name="Timp W."/>
            <person name="Dendekar A."/>
            <person name="Salzberg S.L."/>
            <person name="Neale D.B."/>
        </authorList>
    </citation>
    <scope>NUCLEOTIDE SEQUENCE</scope>
    <source>
        <tissue evidence="2">Leaves</tissue>
    </source>
</reference>
<dbReference type="EMBL" id="LIHL02000013">
    <property type="protein sequence ID" value="KAF5449696.1"/>
    <property type="molecule type" value="Genomic_DNA"/>
</dbReference>
<name>A0A833WYZ3_JUGRE</name>
<sequence>MAMELDPPSPAGQIHDGIDGGRFPKKFQDLNLYGDSNCQKISFNMPRPKSKLKAKQSRSIVKEPKCPICLLEVESVMHAIWNCSAVSDVWAEEWSPVKKWWSGEQSFTQL</sequence>
<evidence type="ECO:0008006" key="4">
    <source>
        <dbReference type="Google" id="ProtNLM"/>
    </source>
</evidence>
<dbReference type="Gramene" id="Jr13_16130_p2">
    <property type="protein sequence ID" value="cds.Jr13_16130_p2"/>
    <property type="gene ID" value="Jr13_16130"/>
</dbReference>
<feature type="region of interest" description="Disordered" evidence="1">
    <location>
        <begin position="1"/>
        <end position="20"/>
    </location>
</feature>
<protein>
    <recommendedName>
        <fullName evidence="4">Reverse transcriptase zinc-binding domain-containing protein</fullName>
    </recommendedName>
</protein>
<organism evidence="2 3">
    <name type="scientific">Juglans regia</name>
    <name type="common">English walnut</name>
    <dbReference type="NCBI Taxonomy" id="51240"/>
    <lineage>
        <taxon>Eukaryota</taxon>
        <taxon>Viridiplantae</taxon>
        <taxon>Streptophyta</taxon>
        <taxon>Embryophyta</taxon>
        <taxon>Tracheophyta</taxon>
        <taxon>Spermatophyta</taxon>
        <taxon>Magnoliopsida</taxon>
        <taxon>eudicotyledons</taxon>
        <taxon>Gunneridae</taxon>
        <taxon>Pentapetalae</taxon>
        <taxon>rosids</taxon>
        <taxon>fabids</taxon>
        <taxon>Fagales</taxon>
        <taxon>Juglandaceae</taxon>
        <taxon>Juglans</taxon>
    </lineage>
</organism>
<evidence type="ECO:0000256" key="1">
    <source>
        <dbReference type="SAM" id="MobiDB-lite"/>
    </source>
</evidence>
<evidence type="ECO:0000313" key="3">
    <source>
        <dbReference type="Proteomes" id="UP000619265"/>
    </source>
</evidence>
<proteinExistence type="predicted"/>
<dbReference type="Proteomes" id="UP000619265">
    <property type="component" value="Unassembled WGS sequence"/>
</dbReference>
<comment type="caution">
    <text evidence="2">The sequence shown here is derived from an EMBL/GenBank/DDBJ whole genome shotgun (WGS) entry which is preliminary data.</text>
</comment>